<dbReference type="InterPro" id="IPR011333">
    <property type="entry name" value="SKP1/BTB/POZ_sf"/>
</dbReference>
<proteinExistence type="inferred from homology"/>
<evidence type="ECO:0000256" key="15">
    <source>
        <dbReference type="PROSITE-ProRule" id="PRU00175"/>
    </source>
</evidence>
<dbReference type="InterPro" id="IPR011705">
    <property type="entry name" value="BACK"/>
</dbReference>
<dbReference type="Pfam" id="PF22999">
    <property type="entry name" value="LTN1_E3_ligase_6th"/>
    <property type="match status" value="1"/>
</dbReference>
<dbReference type="Pfam" id="PF22958">
    <property type="entry name" value="Ltn1_1st"/>
    <property type="match status" value="1"/>
</dbReference>
<dbReference type="GO" id="GO:1990116">
    <property type="term" value="P:ribosome-associated ubiquitin-dependent protein catabolic process"/>
    <property type="evidence" value="ECO:0007669"/>
    <property type="project" value="InterPro"/>
</dbReference>
<dbReference type="GO" id="GO:0043023">
    <property type="term" value="F:ribosomal large subunit binding"/>
    <property type="evidence" value="ECO:0007669"/>
    <property type="project" value="TreeGrafter"/>
</dbReference>
<dbReference type="SUPFAM" id="SSF54695">
    <property type="entry name" value="POZ domain"/>
    <property type="match status" value="1"/>
</dbReference>
<evidence type="ECO:0000313" key="22">
    <source>
        <dbReference type="Proteomes" id="UP000790347"/>
    </source>
</evidence>
<reference evidence="21" key="2">
    <citation type="journal article" date="2022" name="Res Sq">
        <title>Comparative Genomics Reveals Insights into the Divergent Evolution of Astigmatic Mites and Household Pest Adaptations.</title>
        <authorList>
            <person name="Xiong Q."/>
            <person name="Wan A.T.-Y."/>
            <person name="Liu X.-Y."/>
            <person name="Fung C.S.-H."/>
            <person name="Xiao X."/>
            <person name="Malainual N."/>
            <person name="Hou J."/>
            <person name="Wang L."/>
            <person name="Wang M."/>
            <person name="Yang K."/>
            <person name="Cui Y."/>
            <person name="Leung E."/>
            <person name="Nong W."/>
            <person name="Shin S.-K."/>
            <person name="Au S."/>
            <person name="Jeong K.Y."/>
            <person name="Chew F.T."/>
            <person name="Hui J."/>
            <person name="Leung T.F."/>
            <person name="Tungtrongchitr A."/>
            <person name="Zhong N."/>
            <person name="Liu Z."/>
            <person name="Tsui S."/>
        </authorList>
    </citation>
    <scope>NUCLEOTIDE SEQUENCE</scope>
    <source>
        <strain evidence="21">Derf</strain>
        <tissue evidence="21">Whole organism</tissue>
    </source>
</reference>
<dbReference type="Pfam" id="PF00651">
    <property type="entry name" value="BTB"/>
    <property type="match status" value="1"/>
</dbReference>
<dbReference type="CDD" id="cd16491">
    <property type="entry name" value="RING-CH-C4HC3_LTN1"/>
    <property type="match status" value="1"/>
</dbReference>
<evidence type="ECO:0000256" key="3">
    <source>
        <dbReference type="ARBA" id="ARBA00004906"/>
    </source>
</evidence>
<comment type="caution">
    <text evidence="21">The sequence shown here is derived from an EMBL/GenBank/DDBJ whole genome shotgun (WGS) entry which is preliminary data.</text>
</comment>
<dbReference type="Gene3D" id="1.25.40.420">
    <property type="match status" value="1"/>
</dbReference>
<dbReference type="PROSITE" id="PS50089">
    <property type="entry name" value="ZF_RING_2"/>
    <property type="match status" value="1"/>
</dbReference>
<evidence type="ECO:0000259" key="20">
    <source>
        <dbReference type="PROSITE" id="PS51886"/>
    </source>
</evidence>
<evidence type="ECO:0000256" key="13">
    <source>
        <dbReference type="ARBA" id="ARBA00022833"/>
    </source>
</evidence>
<feature type="domain" description="RING-type" evidence="18">
    <location>
        <begin position="2474"/>
        <end position="2521"/>
    </location>
</feature>
<dbReference type="InterPro" id="IPR039795">
    <property type="entry name" value="LTN1/Rkr1"/>
</dbReference>
<dbReference type="Pfam" id="PF07707">
    <property type="entry name" value="BACK"/>
    <property type="match status" value="1"/>
</dbReference>
<evidence type="ECO:0000259" key="19">
    <source>
        <dbReference type="PROSITE" id="PS50097"/>
    </source>
</evidence>
<dbReference type="EC" id="2.3.2.27" evidence="5"/>
<evidence type="ECO:0000256" key="5">
    <source>
        <dbReference type="ARBA" id="ARBA00012483"/>
    </source>
</evidence>
<evidence type="ECO:0000256" key="11">
    <source>
        <dbReference type="ARBA" id="ARBA00022771"/>
    </source>
</evidence>
<evidence type="ECO:0000259" key="18">
    <source>
        <dbReference type="PROSITE" id="PS50089"/>
    </source>
</evidence>
<dbReference type="Pfam" id="PF07534">
    <property type="entry name" value="TLD"/>
    <property type="match status" value="1"/>
</dbReference>
<feature type="domain" description="BTB" evidence="19">
    <location>
        <begin position="57"/>
        <end position="129"/>
    </location>
</feature>
<comment type="similarity">
    <text evidence="4">Belongs to the LTN1 family.</text>
</comment>
<keyword evidence="8" id="KW-0808">Transferase</keyword>
<reference evidence="21" key="1">
    <citation type="submission" date="2013-05" db="EMBL/GenBank/DDBJ databases">
        <authorList>
            <person name="Yim A.K.Y."/>
            <person name="Chan T.F."/>
            <person name="Ji K.M."/>
            <person name="Liu X.Y."/>
            <person name="Zhou J.W."/>
            <person name="Li R.Q."/>
            <person name="Yang K.Y."/>
            <person name="Li J."/>
            <person name="Li M."/>
            <person name="Law P.T.W."/>
            <person name="Wu Y.L."/>
            <person name="Cai Z.L."/>
            <person name="Qin H."/>
            <person name="Bao Y."/>
            <person name="Leung R.K.K."/>
            <person name="Ng P.K.S."/>
            <person name="Zou J."/>
            <person name="Zhong X.J."/>
            <person name="Ran P.X."/>
            <person name="Zhong N.S."/>
            <person name="Liu Z.G."/>
            <person name="Tsui S.K.W."/>
        </authorList>
    </citation>
    <scope>NUCLEOTIDE SEQUENCE</scope>
    <source>
        <strain evidence="21">Derf</strain>
        <tissue evidence="21">Whole organism</tissue>
    </source>
</reference>
<feature type="region of interest" description="Disordered" evidence="17">
    <location>
        <begin position="314"/>
        <end position="340"/>
    </location>
</feature>
<feature type="coiled-coil region" evidence="16">
    <location>
        <begin position="814"/>
        <end position="844"/>
    </location>
</feature>
<keyword evidence="11 15" id="KW-0863">Zinc-finger</keyword>
<dbReference type="SMART" id="SM00584">
    <property type="entry name" value="TLDc"/>
    <property type="match status" value="1"/>
</dbReference>
<dbReference type="InterPro" id="IPR054478">
    <property type="entry name" value="LTN1_UBC"/>
</dbReference>
<gene>
    <name evidence="21" type="ORF">DERF_013671</name>
</gene>
<comment type="subcellular location">
    <subcellularLocation>
        <location evidence="2">Cytoplasm</location>
        <location evidence="2">Cytosol</location>
    </subcellularLocation>
</comment>
<name>A0A922HS34_DERFA</name>
<dbReference type="Gene3D" id="3.30.710.10">
    <property type="entry name" value="Potassium Channel Kv1.1, Chain A"/>
    <property type="match status" value="1"/>
</dbReference>
<accession>A0A922HS34</accession>
<dbReference type="PROSITE" id="PS51886">
    <property type="entry name" value="TLDC"/>
    <property type="match status" value="1"/>
</dbReference>
<feature type="region of interest" description="Disordered" evidence="17">
    <location>
        <begin position="44"/>
        <end position="65"/>
    </location>
</feature>
<evidence type="ECO:0000256" key="14">
    <source>
        <dbReference type="ARBA" id="ARBA00032366"/>
    </source>
</evidence>
<comment type="catalytic activity">
    <reaction evidence="1">
        <text>S-ubiquitinyl-[E2 ubiquitin-conjugating enzyme]-L-cysteine + [acceptor protein]-L-lysine = [E2 ubiquitin-conjugating enzyme]-L-cysteine + N(6)-ubiquitinyl-[acceptor protein]-L-lysine.</text>
        <dbReference type="EC" id="2.3.2.27"/>
    </reaction>
</comment>
<organism evidence="21 22">
    <name type="scientific">Dermatophagoides farinae</name>
    <name type="common">American house dust mite</name>
    <dbReference type="NCBI Taxonomy" id="6954"/>
    <lineage>
        <taxon>Eukaryota</taxon>
        <taxon>Metazoa</taxon>
        <taxon>Ecdysozoa</taxon>
        <taxon>Arthropoda</taxon>
        <taxon>Chelicerata</taxon>
        <taxon>Arachnida</taxon>
        <taxon>Acari</taxon>
        <taxon>Acariformes</taxon>
        <taxon>Sarcoptiformes</taxon>
        <taxon>Astigmata</taxon>
        <taxon>Psoroptidia</taxon>
        <taxon>Analgoidea</taxon>
        <taxon>Pyroglyphidae</taxon>
        <taxon>Dermatophagoidinae</taxon>
        <taxon>Dermatophagoides</taxon>
    </lineage>
</organism>
<dbReference type="PANTHER" id="PTHR12389">
    <property type="entry name" value="ZINC FINGER PROTEIN 294"/>
    <property type="match status" value="1"/>
</dbReference>
<feature type="domain" description="TLDc" evidence="20">
    <location>
        <begin position="357"/>
        <end position="506"/>
    </location>
</feature>
<dbReference type="SUPFAM" id="SSF57850">
    <property type="entry name" value="RING/U-box"/>
    <property type="match status" value="1"/>
</dbReference>
<dbReference type="PROSITE" id="PS50097">
    <property type="entry name" value="BTB"/>
    <property type="match status" value="1"/>
</dbReference>
<evidence type="ECO:0000256" key="6">
    <source>
        <dbReference type="ARBA" id="ARBA00017157"/>
    </source>
</evidence>
<comment type="pathway">
    <text evidence="3">Protein modification; protein ubiquitination.</text>
</comment>
<feature type="compositionally biased region" description="Low complexity" evidence="17">
    <location>
        <begin position="314"/>
        <end position="330"/>
    </location>
</feature>
<evidence type="ECO:0000256" key="12">
    <source>
        <dbReference type="ARBA" id="ARBA00022786"/>
    </source>
</evidence>
<dbReference type="InterPro" id="IPR013083">
    <property type="entry name" value="Znf_RING/FYVE/PHD"/>
</dbReference>
<dbReference type="GO" id="GO:0072344">
    <property type="term" value="P:rescue of stalled ribosome"/>
    <property type="evidence" value="ECO:0007669"/>
    <property type="project" value="TreeGrafter"/>
</dbReference>
<keyword evidence="13" id="KW-0862">Zinc</keyword>
<dbReference type="InterPro" id="IPR054476">
    <property type="entry name" value="Ltn1_N"/>
</dbReference>
<evidence type="ECO:0000313" key="21">
    <source>
        <dbReference type="EMBL" id="KAH9497708.1"/>
    </source>
</evidence>
<keyword evidence="22" id="KW-1185">Reference proteome</keyword>
<dbReference type="GO" id="GO:0005829">
    <property type="term" value="C:cytosol"/>
    <property type="evidence" value="ECO:0007669"/>
    <property type="project" value="UniProtKB-SubCell"/>
</dbReference>
<dbReference type="InterPro" id="IPR001841">
    <property type="entry name" value="Znf_RING"/>
</dbReference>
<evidence type="ECO:0000256" key="7">
    <source>
        <dbReference type="ARBA" id="ARBA00022490"/>
    </source>
</evidence>
<dbReference type="GO" id="GO:0008270">
    <property type="term" value="F:zinc ion binding"/>
    <property type="evidence" value="ECO:0007669"/>
    <property type="project" value="UniProtKB-KW"/>
</dbReference>
<dbReference type="GO" id="GO:0061630">
    <property type="term" value="F:ubiquitin protein ligase activity"/>
    <property type="evidence" value="ECO:0007669"/>
    <property type="project" value="UniProtKB-EC"/>
</dbReference>
<keyword evidence="7" id="KW-0963">Cytoplasm</keyword>
<keyword evidence="10" id="KW-0677">Repeat</keyword>
<dbReference type="SMART" id="SM00875">
    <property type="entry name" value="BACK"/>
    <property type="match status" value="1"/>
</dbReference>
<evidence type="ECO:0000256" key="2">
    <source>
        <dbReference type="ARBA" id="ARBA00004514"/>
    </source>
</evidence>
<dbReference type="InterPro" id="IPR054477">
    <property type="entry name" value="LTN1_E3_ligase_6th"/>
</dbReference>
<dbReference type="Gene3D" id="3.30.40.10">
    <property type="entry name" value="Zinc/RING finger domain, C3HC4 (zinc finger)"/>
    <property type="match status" value="1"/>
</dbReference>
<evidence type="ECO:0000256" key="16">
    <source>
        <dbReference type="SAM" id="Coils"/>
    </source>
</evidence>
<dbReference type="Proteomes" id="UP000790347">
    <property type="component" value="Unassembled WGS sequence"/>
</dbReference>
<dbReference type="InterPro" id="IPR000210">
    <property type="entry name" value="BTB/POZ_dom"/>
</dbReference>
<dbReference type="Pfam" id="PF23009">
    <property type="entry name" value="UBC_like"/>
    <property type="match status" value="1"/>
</dbReference>
<keyword evidence="16" id="KW-0175">Coiled coil</keyword>
<evidence type="ECO:0000256" key="10">
    <source>
        <dbReference type="ARBA" id="ARBA00022737"/>
    </source>
</evidence>
<sequence>MVQHDQNKQQQPLLCLDRLIQDLEQLSHDHQTADIIFIVDNQNESTSNNNNNNNKNENNKISTEDGQNNECDTLYAHHLILRTRCQSFQNVSSSDICCRQMIIRWPQIKPHALRKVLNYVYTSKIEINDDDDDDIFDMLTIAYELGLAELIDIGEKRIAATIDVQNVCRYLDKAIEICRKIQENGPNRIIDLCMQFINQTANECVKTESFRNISKETMIHLLRSDQFSLDEADVFRCTIEWAKHQTGIHKLVEHWNEDDRKRIQNQLSGVINHIRILLIDSQVFAEEVEPTGVIPIELSLERYRFAALAINNNNNNSNHKSQNHHQQQIHDSIGNKRLKPRSTGNVYRLFLESKLLSNMNVKYEQTLNDWYGNIHGTNNKQRWRLIFRASEHKFSAEAFHNYCDGMAPTFVLVLSTKGYLSGGFCDIPWTSGNRGRGCYASSEKSFLFRLKTPCDEQPPIKYEVKKKIFAIGHMASKGPVFGAGADLLLADSWNVKPSNSERASRLLTTNKFLSFSEASKNLSSVYKTTDATDGGGGGSRQNDTSAFDCEIGTDFQHVFKHMAKKDVNTKMKALEEFIELCRNKNPTELLSIARFWFRVYRKLANSLEWNIRNASHEAQYRFISSIDYDLIIEYFEPSINEQQFNDYRTGEISFQTLITMSAVMWNSCFDAYSQPFQSARNVFRHLFSREKTIHFLLVNCDSILNYCLYFIFNKIPIELFYNTSLPTDSIRMFEDHQLGTCLLGLSTMINELMCFYVKNNIDDTHNVYECLEKIFIHLNEEFVRSKGLAEDGDRTTTTTNATTILSTDKQMETIHELEMSRKEKKKLRKEMNNKNDQARKQDSRIMTCSLWNCTKSNNDYIRIASFQALTAFTRLTSFLAIDSEEKFLEKHSNISTRLWFKLYKGNYFPTIMNGMVDSTIEIRGISWVLASHLLSNNNGSFFNLWSVINRNDWLTKTLKPFINNGMKSSGSIIDFGIDRIGFKSYLAIYPELSYPMESYFSALSLICPTYRDRFMKDFNDKINLITMFICSFNQNQSSDCQFLIFDLFLTNLLDSFNNIGLLTDMLFLIELFFNISYLALLECFKSNNDNGSEQPKQIMITSIVEHLNNLLKRTTTTKDGKRDLFLRSQVYLNHLLLINRVKQIDGHQLFETQLLVVYENLLANFHDDDNDDDDRLAVLRFLTESYYHCDGYFSYDYYCTEMELNYERNVWKVLKQQLNQQCSGSKQVKFEQDDDIDDDDHFSLNEKKLFENCTLPNRIITITNEPPISLLVMIPSLNLHVIRIVDKLIAHLDRMFETKFQSNLSIKEFENEFRSIYYMLIHLEYITRSVSSSKPLDEHCSRWLSMIYSICSRFTDDKWIKYRYMIAIGSKILDVYIVHMAKSESSLLSNLKMFLTNLDPFAFCIVINHLDQIRNVTTSDVYEKFLKNYFKIIDNYVTNDEYESLIIHRQLMIVFKTVDENRMDFETAILEELLDRLIKSYNNDNKNQSQKNDETFKLIGRLIDEMCDYYSHIDNIVKHQFFIRFPSILIDLYQILLNNPQKLFLIENFFENFYKHSQMLLQRYSRLVSIDSIICDDNEDEILKFMDNVEGFMSTITKSYTYEQNDYFGDIGIKQCALQLSFIVDHFVFTIGNGDIIRGRIRRFITIYMKKMSTWNADEQYDDLVRFAQINSLMITIANGLFYFGNDDDDHHRQQLLIILIRQLFKNIYLLEKFIIISKRWNLLPLAKLNVIESIIDEYKSHLPTLLKEDESSIMMAIFQSIDQQQQQQPEFATLPFIAYLLEKYPSTNMSLANICEMNSNWKNCQHQQQQQQQWIQLIETNNHETIDQSLHRIIEPNINVEMIGDNETTIVQRLSNVADLSPETVYELLFTINMALYKLPTMQMIKSNIMNTMKLLSESDFSNSHWFKTFPNINDNRMQYQINYLTANLLETFTKQLITDSSFGMEEFTMCISIYKQWCQLIFAIPDDQMQLDTAILCSRIFRSLTTFIRLAQKWINNHRGNDEEQNYSIIIESIRNFLAYHCLNMLLPLFVIMSDMLDQKKQKQSSLFIELIHSLSSVLLCIDDECLQDMAMLELNQSLLMYNEDSVVEQRMKCLMDQLSSSSSSTNRMNCLHTDNGYYDYIIEHVTPLLLKNDYHTIFTAYHLVSIACHSANWSCKNGKNSPSTSTMDAEITEITLSQLKSFDKNDGHDRDNGGEINPVCYPPKFLMALLESLFASISIDDLQSQATFAYLLVWTIYLRLLQRFPYKDHGENEIRSDLINYLVELNLHNQFLQNLFLLMHDSIDWDLDRNYLQSIIHSITDQQTNLNDMDCLKDSNRLLQLIGSISDTNQNARLAVFVYYQSLCHMANVVRCWFNTLRHHQKETVDYVTRRYFSQLLMEKELEQIKNVDYEKLGNIQIKFTFGIRFIFEANYPLTALSIQCFDKSGVSEDVCRKWLQRLTIFFNRMNCSILDGIIMIKPTMDKLFEGMEECMICLYVLYGMNGQLPRFKCPQCKKKFHTTCMRKWFQTHHSATCPQCKFEFQ</sequence>
<evidence type="ECO:0000256" key="8">
    <source>
        <dbReference type="ARBA" id="ARBA00022679"/>
    </source>
</evidence>
<evidence type="ECO:0000256" key="1">
    <source>
        <dbReference type="ARBA" id="ARBA00000900"/>
    </source>
</evidence>
<keyword evidence="12" id="KW-0833">Ubl conjugation pathway</keyword>
<protein>
    <recommendedName>
        <fullName evidence="6">E3 ubiquitin-protein ligase listerin</fullName>
        <ecNumber evidence="5">2.3.2.27</ecNumber>
    </recommendedName>
    <alternativeName>
        <fullName evidence="14">RING-type E3 ubiquitin transferase listerin</fullName>
    </alternativeName>
</protein>
<dbReference type="EMBL" id="ASGP02000007">
    <property type="protein sequence ID" value="KAH9497708.1"/>
    <property type="molecule type" value="Genomic_DNA"/>
</dbReference>
<dbReference type="InterPro" id="IPR039804">
    <property type="entry name" value="RING-CH-C4HC3_LTN1"/>
</dbReference>
<keyword evidence="9" id="KW-0479">Metal-binding</keyword>
<evidence type="ECO:0000256" key="4">
    <source>
        <dbReference type="ARBA" id="ARBA00007997"/>
    </source>
</evidence>
<evidence type="ECO:0000256" key="17">
    <source>
        <dbReference type="SAM" id="MobiDB-lite"/>
    </source>
</evidence>
<dbReference type="InterPro" id="IPR006571">
    <property type="entry name" value="TLDc_dom"/>
</dbReference>
<dbReference type="PANTHER" id="PTHR12389:SF0">
    <property type="entry name" value="E3 UBIQUITIN-PROTEIN LIGASE LISTERIN"/>
    <property type="match status" value="1"/>
</dbReference>
<dbReference type="GO" id="GO:1990112">
    <property type="term" value="C:RQC complex"/>
    <property type="evidence" value="ECO:0007669"/>
    <property type="project" value="InterPro"/>
</dbReference>
<evidence type="ECO:0000256" key="9">
    <source>
        <dbReference type="ARBA" id="ARBA00022723"/>
    </source>
</evidence>
<feature type="compositionally biased region" description="Low complexity" evidence="17">
    <location>
        <begin position="44"/>
        <end position="60"/>
    </location>
</feature>